<dbReference type="Proteomes" id="UP000236621">
    <property type="component" value="Unassembled WGS sequence"/>
</dbReference>
<dbReference type="OrthoDB" id="4987761at2759"/>
<name>A0A2K3QDN3_9HYPO</name>
<feature type="transmembrane region" description="Helical" evidence="1">
    <location>
        <begin position="27"/>
        <end position="50"/>
    </location>
</feature>
<protein>
    <submittedName>
        <fullName evidence="2">Uncharacterized protein</fullName>
    </submittedName>
</protein>
<keyword evidence="3" id="KW-1185">Reference proteome</keyword>
<gene>
    <name evidence="2" type="ORF">TCAP_04434</name>
</gene>
<sequence length="88" mass="9414">MGANLSSTVVTDTSKVVLSPTDRAADIILGIIWLLVLYAMAVIFTTCALIDRWKGPTDRIRVGGGSVMAAIALSTAWPVVLLYLMFSN</sequence>
<dbReference type="EMBL" id="NRSZ01000700">
    <property type="protein sequence ID" value="PNY25632.1"/>
    <property type="molecule type" value="Genomic_DNA"/>
</dbReference>
<accession>A0A2K3QDN3</accession>
<keyword evidence="1" id="KW-0812">Transmembrane</keyword>
<evidence type="ECO:0000256" key="1">
    <source>
        <dbReference type="SAM" id="Phobius"/>
    </source>
</evidence>
<reference evidence="2 3" key="1">
    <citation type="submission" date="2017-08" db="EMBL/GenBank/DDBJ databases">
        <title>Harnessing the power of phylogenomics to disentangle the directionality and signatures of interkingdom host jumping in the parasitic fungal genus Tolypocladium.</title>
        <authorList>
            <person name="Quandt C.A."/>
            <person name="Patterson W."/>
            <person name="Spatafora J.W."/>
        </authorList>
    </citation>
    <scope>NUCLEOTIDE SEQUENCE [LARGE SCALE GENOMIC DNA]</scope>
    <source>
        <strain evidence="2 3">CBS 113982</strain>
    </source>
</reference>
<comment type="caution">
    <text evidence="2">The sequence shown here is derived from an EMBL/GenBank/DDBJ whole genome shotgun (WGS) entry which is preliminary data.</text>
</comment>
<feature type="transmembrane region" description="Helical" evidence="1">
    <location>
        <begin position="62"/>
        <end position="86"/>
    </location>
</feature>
<keyword evidence="1" id="KW-1133">Transmembrane helix</keyword>
<evidence type="ECO:0000313" key="2">
    <source>
        <dbReference type="EMBL" id="PNY25632.1"/>
    </source>
</evidence>
<proteinExistence type="predicted"/>
<evidence type="ECO:0000313" key="3">
    <source>
        <dbReference type="Proteomes" id="UP000236621"/>
    </source>
</evidence>
<organism evidence="2 3">
    <name type="scientific">Tolypocladium capitatum</name>
    <dbReference type="NCBI Taxonomy" id="45235"/>
    <lineage>
        <taxon>Eukaryota</taxon>
        <taxon>Fungi</taxon>
        <taxon>Dikarya</taxon>
        <taxon>Ascomycota</taxon>
        <taxon>Pezizomycotina</taxon>
        <taxon>Sordariomycetes</taxon>
        <taxon>Hypocreomycetidae</taxon>
        <taxon>Hypocreales</taxon>
        <taxon>Ophiocordycipitaceae</taxon>
        <taxon>Tolypocladium</taxon>
    </lineage>
</organism>
<dbReference type="AlphaFoldDB" id="A0A2K3QDN3"/>
<keyword evidence="1" id="KW-0472">Membrane</keyword>